<reference evidence="1" key="1">
    <citation type="journal article" date="2020" name="Stud. Mycol.">
        <title>101 Dothideomycetes genomes: a test case for predicting lifestyles and emergence of pathogens.</title>
        <authorList>
            <person name="Haridas S."/>
            <person name="Albert R."/>
            <person name="Binder M."/>
            <person name="Bloem J."/>
            <person name="Labutti K."/>
            <person name="Salamov A."/>
            <person name="Andreopoulos B."/>
            <person name="Baker S."/>
            <person name="Barry K."/>
            <person name="Bills G."/>
            <person name="Bluhm B."/>
            <person name="Cannon C."/>
            <person name="Castanera R."/>
            <person name="Culley D."/>
            <person name="Daum C."/>
            <person name="Ezra D."/>
            <person name="Gonzalez J."/>
            <person name="Henrissat B."/>
            <person name="Kuo A."/>
            <person name="Liang C."/>
            <person name="Lipzen A."/>
            <person name="Lutzoni F."/>
            <person name="Magnuson J."/>
            <person name="Mondo S."/>
            <person name="Nolan M."/>
            <person name="Ohm R."/>
            <person name="Pangilinan J."/>
            <person name="Park H.-J."/>
            <person name="Ramirez L."/>
            <person name="Alfaro M."/>
            <person name="Sun H."/>
            <person name="Tritt A."/>
            <person name="Yoshinaga Y."/>
            <person name="Zwiers L.-H."/>
            <person name="Turgeon B."/>
            <person name="Goodwin S."/>
            <person name="Spatafora J."/>
            <person name="Crous P."/>
            <person name="Grigoriev I."/>
        </authorList>
    </citation>
    <scope>NUCLEOTIDE SEQUENCE</scope>
    <source>
        <strain evidence="1">CBS 113979</strain>
    </source>
</reference>
<dbReference type="AlphaFoldDB" id="A0A6G1GVA4"/>
<proteinExistence type="predicted"/>
<gene>
    <name evidence="1" type="ORF">K402DRAFT_120647</name>
</gene>
<keyword evidence="2" id="KW-1185">Reference proteome</keyword>
<name>A0A6G1GVA4_9PEZI</name>
<evidence type="ECO:0000313" key="1">
    <source>
        <dbReference type="EMBL" id="KAF1984891.1"/>
    </source>
</evidence>
<sequence>MSVASSCKLGAGIVKALGLWSWQWETTGGLRVSRAVVVLQAGESKRLLSSALHSSLDKLLTDRQRWLDRDPGRPMWAVCGAVASHLQCIACRAASWIRRLGRILPRRGRTSCPIRGHRSLYAPPAPINLSCGRSASSFVVRTSPPSYSWDPSSDRFPLRTQHSMPFT</sequence>
<accession>A0A6G1GVA4</accession>
<evidence type="ECO:0000313" key="2">
    <source>
        <dbReference type="Proteomes" id="UP000800041"/>
    </source>
</evidence>
<dbReference type="EMBL" id="ML977165">
    <property type="protein sequence ID" value="KAF1984891.1"/>
    <property type="molecule type" value="Genomic_DNA"/>
</dbReference>
<organism evidence="1 2">
    <name type="scientific">Aulographum hederae CBS 113979</name>
    <dbReference type="NCBI Taxonomy" id="1176131"/>
    <lineage>
        <taxon>Eukaryota</taxon>
        <taxon>Fungi</taxon>
        <taxon>Dikarya</taxon>
        <taxon>Ascomycota</taxon>
        <taxon>Pezizomycotina</taxon>
        <taxon>Dothideomycetes</taxon>
        <taxon>Pleosporomycetidae</taxon>
        <taxon>Aulographales</taxon>
        <taxon>Aulographaceae</taxon>
    </lineage>
</organism>
<protein>
    <submittedName>
        <fullName evidence="1">Uncharacterized protein</fullName>
    </submittedName>
</protein>
<dbReference type="Proteomes" id="UP000800041">
    <property type="component" value="Unassembled WGS sequence"/>
</dbReference>